<keyword evidence="3" id="KW-1185">Reference proteome</keyword>
<dbReference type="AlphaFoldDB" id="A0AAN8NHM7"/>
<keyword evidence="1" id="KW-0472">Membrane</keyword>
<dbReference type="EMBL" id="JAVHJM010000001">
    <property type="protein sequence ID" value="KAK6521904.1"/>
    <property type="molecule type" value="Genomic_DNA"/>
</dbReference>
<comment type="caution">
    <text evidence="2">The sequence shown here is derived from an EMBL/GenBank/DDBJ whole genome shotgun (WGS) entry which is preliminary data.</text>
</comment>
<dbReference type="Proteomes" id="UP001307849">
    <property type="component" value="Unassembled WGS sequence"/>
</dbReference>
<keyword evidence="1" id="KW-1133">Transmembrane helix</keyword>
<reference evidence="2 3" key="1">
    <citation type="submission" date="2019-10" db="EMBL/GenBank/DDBJ databases">
        <authorList>
            <person name="Palmer J.M."/>
        </authorList>
    </citation>
    <scope>NUCLEOTIDE SEQUENCE [LARGE SCALE GENOMIC DNA]</scope>
    <source>
        <strain evidence="2 3">TWF506</strain>
    </source>
</reference>
<name>A0AAN8NHM7_9PEZI</name>
<evidence type="ECO:0000313" key="3">
    <source>
        <dbReference type="Proteomes" id="UP001307849"/>
    </source>
</evidence>
<sequence>MRVYVRTFQPLALISIGWGSIILFTCFITQGQSYIISMPTWNQYVQSQWINFEAIAHQIDVLKYTINEDCPVGNGIVFLPALVPEYRRSLAKLVDILGEARLAFRMSFTKMNQLSMMVNREGSFTHYRQRGTIPPAESLQKMLDEGWGELWPSDHIKEILDEMHLVGGKSASFASRIADYFNDIPGWEHDDSITQQTNIDNLARIIDSDGNFEVGDVAEGVIIIPGPQQARAVLKNTLRTLLEFLTFSRNQFKDFASKASIEMANPLLIDLIRDHDPNHGEGETPFTFVELLGSFVKWYECWIPEFQDLLYLIDHRLGPLPEPE</sequence>
<accession>A0AAN8NHM7</accession>
<evidence type="ECO:0000313" key="2">
    <source>
        <dbReference type="EMBL" id="KAK6521904.1"/>
    </source>
</evidence>
<proteinExistence type="predicted"/>
<organism evidence="2 3">
    <name type="scientific">Arthrobotrys conoides</name>
    <dbReference type="NCBI Taxonomy" id="74498"/>
    <lineage>
        <taxon>Eukaryota</taxon>
        <taxon>Fungi</taxon>
        <taxon>Dikarya</taxon>
        <taxon>Ascomycota</taxon>
        <taxon>Pezizomycotina</taxon>
        <taxon>Orbiliomycetes</taxon>
        <taxon>Orbiliales</taxon>
        <taxon>Orbiliaceae</taxon>
        <taxon>Arthrobotrys</taxon>
    </lineage>
</organism>
<gene>
    <name evidence="2" type="ORF">TWF506_002105</name>
</gene>
<protein>
    <submittedName>
        <fullName evidence="2">Uncharacterized protein</fullName>
    </submittedName>
</protein>
<keyword evidence="1" id="KW-0812">Transmembrane</keyword>
<evidence type="ECO:0000256" key="1">
    <source>
        <dbReference type="SAM" id="Phobius"/>
    </source>
</evidence>
<feature type="transmembrane region" description="Helical" evidence="1">
    <location>
        <begin position="12"/>
        <end position="30"/>
    </location>
</feature>